<dbReference type="InterPro" id="IPR000719">
    <property type="entry name" value="Prot_kinase_dom"/>
</dbReference>
<feature type="transmembrane region" description="Helical" evidence="1">
    <location>
        <begin position="472"/>
        <end position="492"/>
    </location>
</feature>
<keyword evidence="1" id="KW-0812">Transmembrane</keyword>
<reference evidence="3 4" key="1">
    <citation type="journal article" date="2019" name="Proc. Natl. Acad. Sci. U.S.A.">
        <title>Regulatory changes in pterin and carotenoid genes underlie balanced color polymorphisms in the wall lizard.</title>
        <authorList>
            <person name="Andrade P."/>
            <person name="Pinho C."/>
            <person name="Perez I de Lanuza G."/>
            <person name="Afonso S."/>
            <person name="Brejcha J."/>
            <person name="Rubin C.J."/>
            <person name="Wallerman O."/>
            <person name="Pereira P."/>
            <person name="Sabatino S.J."/>
            <person name="Bellati A."/>
            <person name="Pellitteri-Rosa D."/>
            <person name="Bosakova Z."/>
            <person name="Bunikis I."/>
            <person name="Carretero M.A."/>
            <person name="Feiner N."/>
            <person name="Marsik P."/>
            <person name="Pauperio F."/>
            <person name="Salvi D."/>
            <person name="Soler L."/>
            <person name="While G.M."/>
            <person name="Uller T."/>
            <person name="Font E."/>
            <person name="Andersson L."/>
            <person name="Carneiro M."/>
        </authorList>
    </citation>
    <scope>NUCLEOTIDE SEQUENCE</scope>
</reference>
<evidence type="ECO:0000259" key="2">
    <source>
        <dbReference type="SMART" id="SM00220"/>
    </source>
</evidence>
<dbReference type="Ensembl" id="ENSPMRT00000007725.1">
    <property type="protein sequence ID" value="ENSPMRP00000007216.1"/>
    <property type="gene ID" value="ENSPMRG00000004881.1"/>
</dbReference>
<dbReference type="GeneTree" id="ENSGT00940000158042"/>
<proteinExistence type="predicted"/>
<accession>A0A670I674</accession>
<dbReference type="GO" id="GO:0004672">
    <property type="term" value="F:protein kinase activity"/>
    <property type="evidence" value="ECO:0007669"/>
    <property type="project" value="InterPro"/>
</dbReference>
<dbReference type="GO" id="GO:0005524">
    <property type="term" value="F:ATP binding"/>
    <property type="evidence" value="ECO:0007669"/>
    <property type="project" value="InterPro"/>
</dbReference>
<reference evidence="3" key="3">
    <citation type="submission" date="2025-09" db="UniProtKB">
        <authorList>
            <consortium name="Ensembl"/>
        </authorList>
    </citation>
    <scope>IDENTIFICATION</scope>
</reference>
<protein>
    <submittedName>
        <fullName evidence="3">VRK serine/threonine kinase 2</fullName>
    </submittedName>
</protein>
<feature type="domain" description="Protein kinase" evidence="2">
    <location>
        <begin position="29"/>
        <end position="319"/>
    </location>
</feature>
<dbReference type="Proteomes" id="UP000472272">
    <property type="component" value="Chromosome 3"/>
</dbReference>
<keyword evidence="4" id="KW-1185">Reference proteome</keyword>
<keyword evidence="1" id="KW-1133">Transmembrane helix</keyword>
<dbReference type="Gene3D" id="1.10.510.10">
    <property type="entry name" value="Transferase(Phosphotransferase) domain 1"/>
    <property type="match status" value="2"/>
</dbReference>
<sequence length="493" mass="55912">MPPKRHGKSNLPTPLQEGVILKDTEKREWRLGRMIGQGGFGLIYLASPRLDVPVEDSAEHVIKVEYLENGPLFSELKFYQRAAKQEHIKKWMKLKRLTFLGIPFFWGAGQTEHNGKSYRFMVMERLGEDLQSIFERGGRKFSKGTVLQIGVRMVYLADYGLAYRYCPDGNHKEYRENPKKGHNGTIEFTSLDAHKGVAPSRRGDLEILGFCMLQWMCGNLPWDRNLRNPDAVRDAKAKLLDELPDSVTRWAPAGTDCSEIARFLKNASELAYKEKPDYEALKKILLDGLEHKGVCCNGALNFAAAERPPNESAAKHKKVDLPKPVPRQVKDEKGKEFESKDLSYRRRAAVGMKSSQGQDEQMLARLSKQLQNEAPAKTGGKSAGATIDVYRRKLVKISVEDMDRSFMLPSQKGREPQPICNTFWQIEEKSIGNGVTYSEAFQPERFQTSTSTSICSTLESGLHEASGLRKELYQYTMTIIVLFFLILLSVYFL</sequence>
<dbReference type="AlphaFoldDB" id="A0A670I674"/>
<keyword evidence="1" id="KW-0472">Membrane</keyword>
<evidence type="ECO:0000313" key="3">
    <source>
        <dbReference type="Ensembl" id="ENSPMRP00000007216.1"/>
    </source>
</evidence>
<reference evidence="3" key="2">
    <citation type="submission" date="2025-08" db="UniProtKB">
        <authorList>
            <consortium name="Ensembl"/>
        </authorList>
    </citation>
    <scope>IDENTIFICATION</scope>
</reference>
<name>A0A670I674_PODMU</name>
<gene>
    <name evidence="3" type="primary">VRK2</name>
</gene>
<dbReference type="SMART" id="SM00220">
    <property type="entry name" value="S_TKc"/>
    <property type="match status" value="1"/>
</dbReference>
<dbReference type="SUPFAM" id="SSF56112">
    <property type="entry name" value="Protein kinase-like (PK-like)"/>
    <property type="match status" value="1"/>
</dbReference>
<dbReference type="InterPro" id="IPR050235">
    <property type="entry name" value="CK1_Ser-Thr_kinase"/>
</dbReference>
<evidence type="ECO:0000313" key="4">
    <source>
        <dbReference type="Proteomes" id="UP000472272"/>
    </source>
</evidence>
<dbReference type="PANTHER" id="PTHR11909">
    <property type="entry name" value="CASEIN KINASE-RELATED"/>
    <property type="match status" value="1"/>
</dbReference>
<dbReference type="InterPro" id="IPR011009">
    <property type="entry name" value="Kinase-like_dom_sf"/>
</dbReference>
<organism evidence="3 4">
    <name type="scientific">Podarcis muralis</name>
    <name type="common">Wall lizard</name>
    <name type="synonym">Lacerta muralis</name>
    <dbReference type="NCBI Taxonomy" id="64176"/>
    <lineage>
        <taxon>Eukaryota</taxon>
        <taxon>Metazoa</taxon>
        <taxon>Chordata</taxon>
        <taxon>Craniata</taxon>
        <taxon>Vertebrata</taxon>
        <taxon>Euteleostomi</taxon>
        <taxon>Lepidosauria</taxon>
        <taxon>Squamata</taxon>
        <taxon>Bifurcata</taxon>
        <taxon>Unidentata</taxon>
        <taxon>Episquamata</taxon>
        <taxon>Laterata</taxon>
        <taxon>Lacertibaenia</taxon>
        <taxon>Lacertidae</taxon>
        <taxon>Podarcis</taxon>
    </lineage>
</organism>
<evidence type="ECO:0000256" key="1">
    <source>
        <dbReference type="SAM" id="Phobius"/>
    </source>
</evidence>